<evidence type="ECO:0000313" key="2">
    <source>
        <dbReference type="EMBL" id="GAA4418175.1"/>
    </source>
</evidence>
<comment type="caution">
    <text evidence="2">The sequence shown here is derived from an EMBL/GenBank/DDBJ whole genome shotgun (WGS) entry which is preliminary data.</text>
</comment>
<feature type="domain" description="AAA+ ATPase" evidence="1">
    <location>
        <begin position="44"/>
        <end position="200"/>
    </location>
</feature>
<dbReference type="Gene3D" id="3.40.50.300">
    <property type="entry name" value="P-loop containing nucleotide triphosphate hydrolases"/>
    <property type="match status" value="1"/>
</dbReference>
<dbReference type="InterPro" id="IPR052026">
    <property type="entry name" value="ExeA_AAA_ATPase_DNA-bind"/>
</dbReference>
<dbReference type="RefSeq" id="WP_345060489.1">
    <property type="nucleotide sequence ID" value="NZ_BAABEX010000003.1"/>
</dbReference>
<dbReference type="InterPro" id="IPR027417">
    <property type="entry name" value="P-loop_NTPase"/>
</dbReference>
<evidence type="ECO:0000259" key="1">
    <source>
        <dbReference type="SMART" id="SM00382"/>
    </source>
</evidence>
<dbReference type="Proteomes" id="UP001501788">
    <property type="component" value="Unassembled WGS sequence"/>
</dbReference>
<dbReference type="EMBL" id="BAABEX010000003">
    <property type="protein sequence ID" value="GAA4418175.1"/>
    <property type="molecule type" value="Genomic_DNA"/>
</dbReference>
<evidence type="ECO:0000313" key="3">
    <source>
        <dbReference type="Proteomes" id="UP001501788"/>
    </source>
</evidence>
<sequence>MNNVLAALGLTRNPFPPTPDAESYFYTPDLEAEIAELQHCILSRKGFVLVTGEVGLGKSTLVRRLLAGLEQQQVHSALVLNTFLQDQALQDAILRDFGLPAGQGLGEGLDALNQFLLQRHRDGVTCLLVIDDAQNLTPSSLELVRLLCNLETAQEKLLQILLVGQPELETTLAQPGLRQLKSRIIKHTRLKGLTLDELGRYFDFRVNAAGSSGRLTLAPGAARLLHERSAGNLRQLHLVLDRCLYGLVSAHSRTVDESIMRKAIADVPELGPVPEGVAAASVRRFQPWRAAALGAGLGLASMAAWGAWHWWQQDAQSRPQTAAATVSVPQGPGQATVTAPLVQAPASEAASAALVGAAVVAEPSARQSCVQALSERHSIPAAAVQVRALPEALRGQVQPGAGLCIFDEAGSAQVAWADLGRSAQIEAAERIVKAAQLQLRAKGWSELPADGLLGPMTRQALARFQQQHGLAPTGQLDEWTLYLLEVAHAAAR</sequence>
<dbReference type="PANTHER" id="PTHR35894">
    <property type="entry name" value="GENERAL SECRETION PATHWAY PROTEIN A-RELATED"/>
    <property type="match status" value="1"/>
</dbReference>
<dbReference type="SMART" id="SM00382">
    <property type="entry name" value="AAA"/>
    <property type="match status" value="1"/>
</dbReference>
<accession>A0ABP8KXI3</accession>
<dbReference type="InterPro" id="IPR036365">
    <property type="entry name" value="PGBD-like_sf"/>
</dbReference>
<keyword evidence="3" id="KW-1185">Reference proteome</keyword>
<dbReference type="InterPro" id="IPR049945">
    <property type="entry name" value="AAA_22"/>
</dbReference>
<organism evidence="2 3">
    <name type="scientific">Acidovorax lacteus</name>
    <dbReference type="NCBI Taxonomy" id="1924988"/>
    <lineage>
        <taxon>Bacteria</taxon>
        <taxon>Pseudomonadati</taxon>
        <taxon>Pseudomonadota</taxon>
        <taxon>Betaproteobacteria</taxon>
        <taxon>Burkholderiales</taxon>
        <taxon>Comamonadaceae</taxon>
        <taxon>Acidovorax</taxon>
    </lineage>
</organism>
<proteinExistence type="predicted"/>
<protein>
    <submittedName>
        <fullName evidence="2">ExeA family protein</fullName>
    </submittedName>
</protein>
<dbReference type="InterPro" id="IPR036366">
    <property type="entry name" value="PGBDSf"/>
</dbReference>
<dbReference type="Gene3D" id="1.10.101.10">
    <property type="entry name" value="PGBD-like superfamily/PGBD"/>
    <property type="match status" value="1"/>
</dbReference>
<dbReference type="Pfam" id="PF01471">
    <property type="entry name" value="PG_binding_1"/>
    <property type="match status" value="1"/>
</dbReference>
<reference evidence="3" key="1">
    <citation type="journal article" date="2019" name="Int. J. Syst. Evol. Microbiol.">
        <title>The Global Catalogue of Microorganisms (GCM) 10K type strain sequencing project: providing services to taxonomists for standard genome sequencing and annotation.</title>
        <authorList>
            <consortium name="The Broad Institute Genomics Platform"/>
            <consortium name="The Broad Institute Genome Sequencing Center for Infectious Disease"/>
            <person name="Wu L."/>
            <person name="Ma J."/>
        </authorList>
    </citation>
    <scope>NUCLEOTIDE SEQUENCE [LARGE SCALE GENOMIC DNA]</scope>
    <source>
        <strain evidence="3">JCM 31890</strain>
    </source>
</reference>
<name>A0ABP8KXI3_9BURK</name>
<dbReference type="SUPFAM" id="SSF47090">
    <property type="entry name" value="PGBD-like"/>
    <property type="match status" value="1"/>
</dbReference>
<dbReference type="InterPro" id="IPR003593">
    <property type="entry name" value="AAA+_ATPase"/>
</dbReference>
<gene>
    <name evidence="2" type="ORF">GCM10023090_02770</name>
</gene>
<dbReference type="Pfam" id="PF13401">
    <property type="entry name" value="AAA_22"/>
    <property type="match status" value="1"/>
</dbReference>
<dbReference type="SUPFAM" id="SSF52540">
    <property type="entry name" value="P-loop containing nucleoside triphosphate hydrolases"/>
    <property type="match status" value="1"/>
</dbReference>
<dbReference type="InterPro" id="IPR002477">
    <property type="entry name" value="Peptidoglycan-bd-like"/>
</dbReference>
<dbReference type="PANTHER" id="PTHR35894:SF1">
    <property type="entry name" value="PHOSPHORIBULOKINASE _ URIDINE KINASE FAMILY"/>
    <property type="match status" value="1"/>
</dbReference>